<reference evidence="2 3" key="1">
    <citation type="journal article" date="2004" name="Proc. Natl. Acad. Sci. U.S.A.">
        <title>The complete genomic sequence of Nocardia farcinica IFM 10152.</title>
        <authorList>
            <person name="Ishikawa J."/>
            <person name="Yamashita A."/>
            <person name="Mikami Y."/>
            <person name="Hoshino Y."/>
            <person name="Kurita H."/>
            <person name="Hotta K."/>
            <person name="Shiba T."/>
            <person name="Hattori M."/>
        </authorList>
    </citation>
    <scope>NUCLEOTIDE SEQUENCE [LARGE SCALE GENOMIC DNA]</scope>
    <source>
        <strain evidence="2 3">IFM 10152</strain>
    </source>
</reference>
<dbReference type="RefSeq" id="WP_011210525.1">
    <property type="nucleotide sequence ID" value="NC_006361.1"/>
</dbReference>
<dbReference type="EMBL" id="AP006618">
    <property type="protein sequence ID" value="BAD58840.1"/>
    <property type="molecule type" value="Genomic_DNA"/>
</dbReference>
<accession>Q5YSK1</accession>
<gene>
    <name evidence="2" type="ordered locus">NFA_39920</name>
</gene>
<evidence type="ECO:0000256" key="1">
    <source>
        <dbReference type="SAM" id="MobiDB-lite"/>
    </source>
</evidence>
<evidence type="ECO:0000313" key="3">
    <source>
        <dbReference type="Proteomes" id="UP000006820"/>
    </source>
</evidence>
<protein>
    <submittedName>
        <fullName evidence="2">Uncharacterized protein</fullName>
    </submittedName>
</protein>
<dbReference type="STRING" id="247156.NFA_39920"/>
<proteinExistence type="predicted"/>
<keyword evidence="3" id="KW-1185">Reference proteome</keyword>
<organism evidence="2 3">
    <name type="scientific">Nocardia farcinica (strain IFM 10152)</name>
    <dbReference type="NCBI Taxonomy" id="247156"/>
    <lineage>
        <taxon>Bacteria</taxon>
        <taxon>Bacillati</taxon>
        <taxon>Actinomycetota</taxon>
        <taxon>Actinomycetes</taxon>
        <taxon>Mycobacteriales</taxon>
        <taxon>Nocardiaceae</taxon>
        <taxon>Nocardia</taxon>
    </lineage>
</organism>
<dbReference type="GeneID" id="61134657"/>
<dbReference type="KEGG" id="nfa:NFA_39920"/>
<dbReference type="AlphaFoldDB" id="Q5YSK1"/>
<feature type="region of interest" description="Disordered" evidence="1">
    <location>
        <begin position="27"/>
        <end position="51"/>
    </location>
</feature>
<sequence length="168" mass="19260">MSDQTPRLTAAELTDLEELAERVPELEVQHCPTTKLHPRTFPSRTGSPDMRPYDQRCPFDDAHALVTRRIRQALRYTRTQLGLPDDLDLRTAFELKPVISDTSTTMIGSERRYQIVQWGVFVGDRCTGYVAVSRSGQPRFLPYGMPGMNGRIYDETEQHAHPIWRNDA</sequence>
<evidence type="ECO:0000313" key="2">
    <source>
        <dbReference type="EMBL" id="BAD58840.1"/>
    </source>
</evidence>
<dbReference type="HOGENOM" id="CLU_1584770_0_0_11"/>
<dbReference type="Proteomes" id="UP000006820">
    <property type="component" value="Chromosome"/>
</dbReference>
<name>Q5YSK1_NOCFA</name>